<dbReference type="Pfam" id="PF00168">
    <property type="entry name" value="C2"/>
    <property type="match status" value="2"/>
</dbReference>
<evidence type="ECO:0000256" key="5">
    <source>
        <dbReference type="ARBA" id="ARBA00023224"/>
    </source>
</evidence>
<dbReference type="Gene3D" id="2.30.29.30">
    <property type="entry name" value="Pleckstrin-homology domain (PH domain)/Phosphotyrosine-binding domain (PTB)"/>
    <property type="match status" value="1"/>
</dbReference>
<dbReference type="InterPro" id="IPR001711">
    <property type="entry name" value="PLipase_C_Pinositol-sp_Y"/>
</dbReference>
<feature type="domain" description="PI-PLC Y-box" evidence="9">
    <location>
        <begin position="1002"/>
        <end position="1120"/>
    </location>
</feature>
<dbReference type="PANTHER" id="PTHR10336:SF36">
    <property type="entry name" value="1-PHOSPHATIDYLINOSITOL 4,5-BISPHOSPHATE PHOSPHODIESTERASE BETA-4"/>
    <property type="match status" value="1"/>
</dbReference>
<dbReference type="Pfam" id="PF00388">
    <property type="entry name" value="PI-PLC-X"/>
    <property type="match status" value="1"/>
</dbReference>
<accession>A0ABR3IR45</accession>
<dbReference type="Gene3D" id="3.20.20.190">
    <property type="entry name" value="Phosphatidylinositol (PI) phosphodiesterase"/>
    <property type="match status" value="1"/>
</dbReference>
<keyword evidence="5" id="KW-0807">Transducer</keyword>
<feature type="compositionally biased region" description="Polar residues" evidence="7">
    <location>
        <begin position="477"/>
        <end position="490"/>
    </location>
</feature>
<dbReference type="PROSITE" id="PS50004">
    <property type="entry name" value="C2"/>
    <property type="match status" value="1"/>
</dbReference>
<evidence type="ECO:0000256" key="7">
    <source>
        <dbReference type="SAM" id="MobiDB-lite"/>
    </source>
</evidence>
<evidence type="ECO:0000256" key="1">
    <source>
        <dbReference type="ARBA" id="ARBA00012368"/>
    </source>
</evidence>
<feature type="compositionally biased region" description="Basic and acidic residues" evidence="7">
    <location>
        <begin position="33"/>
        <end position="52"/>
    </location>
</feature>
<dbReference type="Proteomes" id="UP001556367">
    <property type="component" value="Unassembled WGS sequence"/>
</dbReference>
<dbReference type="SUPFAM" id="SSF47473">
    <property type="entry name" value="EF-hand"/>
    <property type="match status" value="1"/>
</dbReference>
<protein>
    <recommendedName>
        <fullName evidence="1 6">Phosphoinositide phospholipase C</fullName>
        <ecNumber evidence="1 6">3.1.4.11</ecNumber>
    </recommendedName>
</protein>
<evidence type="ECO:0000313" key="10">
    <source>
        <dbReference type="EMBL" id="KAL0945759.1"/>
    </source>
</evidence>
<dbReference type="PROSITE" id="PS50008">
    <property type="entry name" value="PIPLC_Y_DOMAIN"/>
    <property type="match status" value="1"/>
</dbReference>
<dbReference type="EMBL" id="JASNQZ010000015">
    <property type="protein sequence ID" value="KAL0945759.1"/>
    <property type="molecule type" value="Genomic_DNA"/>
</dbReference>
<dbReference type="InterPro" id="IPR000008">
    <property type="entry name" value="C2_dom"/>
</dbReference>
<dbReference type="SMART" id="SM00149">
    <property type="entry name" value="PLCYc"/>
    <property type="match status" value="1"/>
</dbReference>
<dbReference type="InterPro" id="IPR011993">
    <property type="entry name" value="PH-like_dom_sf"/>
</dbReference>
<feature type="region of interest" description="Disordered" evidence="7">
    <location>
        <begin position="31"/>
        <end position="60"/>
    </location>
</feature>
<keyword evidence="2 6" id="KW-0378">Hydrolase</keyword>
<comment type="caution">
    <text evidence="10">The sequence shown here is derived from an EMBL/GenBank/DDBJ whole genome shotgun (WGS) entry which is preliminary data.</text>
</comment>
<feature type="region of interest" description="Disordered" evidence="7">
    <location>
        <begin position="475"/>
        <end position="501"/>
    </location>
</feature>
<keyword evidence="3 6" id="KW-0442">Lipid degradation</keyword>
<dbReference type="Gene3D" id="2.60.40.150">
    <property type="entry name" value="C2 domain"/>
    <property type="match status" value="1"/>
</dbReference>
<evidence type="ECO:0000256" key="4">
    <source>
        <dbReference type="ARBA" id="ARBA00023098"/>
    </source>
</evidence>
<feature type="region of interest" description="Disordered" evidence="7">
    <location>
        <begin position="872"/>
        <end position="892"/>
    </location>
</feature>
<evidence type="ECO:0000256" key="3">
    <source>
        <dbReference type="ARBA" id="ARBA00022963"/>
    </source>
</evidence>
<dbReference type="SMART" id="SM00148">
    <property type="entry name" value="PLCXc"/>
    <property type="match status" value="1"/>
</dbReference>
<feature type="compositionally biased region" description="Polar residues" evidence="7">
    <location>
        <begin position="918"/>
        <end position="944"/>
    </location>
</feature>
<name>A0ABR3IR45_9AGAR</name>
<feature type="domain" description="C2" evidence="8">
    <location>
        <begin position="1116"/>
        <end position="1313"/>
    </location>
</feature>
<dbReference type="InterPro" id="IPR000909">
    <property type="entry name" value="PLipase_C_PInositol-sp_X_dom"/>
</dbReference>
<dbReference type="InterPro" id="IPR011992">
    <property type="entry name" value="EF-hand-dom_pair"/>
</dbReference>
<reference evidence="11" key="1">
    <citation type="submission" date="2024-06" db="EMBL/GenBank/DDBJ databases">
        <title>Multi-omics analyses provide insights into the biosynthesis of the anticancer antibiotic pleurotin in Hohenbuehelia grisea.</title>
        <authorList>
            <person name="Weaver J.A."/>
            <person name="Alberti F."/>
        </authorList>
    </citation>
    <scope>NUCLEOTIDE SEQUENCE [LARGE SCALE GENOMIC DNA]</scope>
    <source>
        <strain evidence="11">T-177</strain>
    </source>
</reference>
<evidence type="ECO:0000256" key="6">
    <source>
        <dbReference type="RuleBase" id="RU361133"/>
    </source>
</evidence>
<dbReference type="CDD" id="cd00275">
    <property type="entry name" value="C2_PLC_like"/>
    <property type="match status" value="1"/>
</dbReference>
<dbReference type="SMART" id="SM00239">
    <property type="entry name" value="C2"/>
    <property type="match status" value="1"/>
</dbReference>
<evidence type="ECO:0000256" key="2">
    <source>
        <dbReference type="ARBA" id="ARBA00022801"/>
    </source>
</evidence>
<dbReference type="PRINTS" id="PR00390">
    <property type="entry name" value="PHPHLIPASEC"/>
</dbReference>
<evidence type="ECO:0000259" key="8">
    <source>
        <dbReference type="PROSITE" id="PS50004"/>
    </source>
</evidence>
<keyword evidence="4 6" id="KW-0443">Lipid metabolism</keyword>
<feature type="compositionally biased region" description="Polar residues" evidence="7">
    <location>
        <begin position="143"/>
        <end position="161"/>
    </location>
</feature>
<keyword evidence="11" id="KW-1185">Reference proteome</keyword>
<dbReference type="PROSITE" id="PS50007">
    <property type="entry name" value="PIPLC_X_DOMAIN"/>
    <property type="match status" value="1"/>
</dbReference>
<sequence>MPDTPNNHAVPTRILRRAANLWTNTGQLQPALRDLDTDTDEKHRDSQHDGSPLKRGGKLGASLRKRFKEVKDASVHLARTRSLNVRTPPATGVATAADGSGPRRRHTRANSDVLATIGRLDREESLRPRIVQTTSAPARPQHQRSASSAAPLSDIPHTSSPILEEGPSHDAALHHRSRHHHDMHIMKTPEDVPYDHYPEDDVELALLADTVVPRGLQTGVLVTKISDKTRKHRRMSIRVEPDQGQIVYEGKATRIIPIESIKELRTFSTNNALTSSLASPSNNSTTPLSPSLSSVTFLQLHSSAAPRLLTIIYTLSSSYRSLHLLFPTEKDMKTWHGVIDRLYRVRKELMQGLGNVRVREAIWERVCWKEGDVFGLQGGAASGSLPGLKAEGSGKMKGAQGDGKLEWAEVERLCKRLNVSLPREDLLRLFEQADVHHRTYLDFADFRRFVRLLKKRPDVKRLYREVIRASAEAKRQLLQSEHTPSHSQLPSEPLATEKQKQHDDTFDLDAFVWFMREKQKSTLSDADLATLFERYAAAPPSRFAASPSQSPDLGVNTTLVLSPDVHSGGAVVDPPQDGHDKDHKHRHGVKTMTLDAFTAFLLSPSNAACADTALPGPSPHTAPTQTKASIEALAPLETPSPAGQVPVHDMTRPLAEYYVSSSHNTYLVGHQLVGSSTVEGYVRALLAGCRSVELDIFDGDHEPMIFHGKTLTTKVPLRDVCLAIARYAFAASPYPLIISAEVHCSLPGQEAIARIMCETWGERLVKHKWAEEVLGMGTTSVGKGGLMGSGGVGGTGTSVGLSPNIAPQLAALVTGAAGGPPIESLPSPEDLRGRILLKTKNLYLLSDSDAASSSSSSSDLSSMSASESDAVVAMPEVVPPPKAKRRLSSGGVKELKAEFTKARDVVIQRVRSRGRSSKPMSKNLQINAPSSQSTTPRAQSTTPTPDTPISKLIPPSTIGHMASAPTNTPTRPRQSLQLTAAGALNAPAAPNDQTKPKMSFALVALLVYTVGVKWRGINKKETYAVEHMFSLSENTANKLLRQPAGAMGDLIKHCRTHLVRVYPKGLRLNSTNYEPHRYWSAGAQLVAINWQTRDIGFTINNAMFQRNARTGYVLKPLALRDPAAKDLLGRRTRHVLSVNVISAQQLPRAKDASGRQRITDSGVDPFVEIALHVPDWTSAPFLPNGQVVTRTEGSNEFTGSVAGVSAGRVPGTGPASAYAPSHGPSAATASAARTISYRTSVVKNNGFNPIWEEELKLPFDCVGGREGGMMDLVFVRFTVRQEGREDDGDPPLATFCASLGHLQQGYRHLPLYDNHLSQYLFSTLFVRVSIQDVL</sequence>
<gene>
    <name evidence="10" type="ORF">HGRIS_012048</name>
</gene>
<feature type="region of interest" description="Disordered" evidence="7">
    <location>
        <begin position="83"/>
        <end position="167"/>
    </location>
</feature>
<dbReference type="InterPro" id="IPR017946">
    <property type="entry name" value="PLC-like_Pdiesterase_TIM-brl"/>
</dbReference>
<evidence type="ECO:0000313" key="11">
    <source>
        <dbReference type="Proteomes" id="UP001556367"/>
    </source>
</evidence>
<dbReference type="InterPro" id="IPR035892">
    <property type="entry name" value="C2_domain_sf"/>
</dbReference>
<dbReference type="Pfam" id="PF00387">
    <property type="entry name" value="PI-PLC-Y"/>
    <property type="match status" value="1"/>
</dbReference>
<dbReference type="SUPFAM" id="SSF51695">
    <property type="entry name" value="PLC-like phosphodiesterases"/>
    <property type="match status" value="2"/>
</dbReference>
<dbReference type="EC" id="3.1.4.11" evidence="1 6"/>
<dbReference type="InterPro" id="IPR001192">
    <property type="entry name" value="PI-PLC_fam"/>
</dbReference>
<feature type="region of interest" description="Disordered" evidence="7">
    <location>
        <begin position="909"/>
        <end position="972"/>
    </location>
</feature>
<dbReference type="Gene3D" id="1.10.238.10">
    <property type="entry name" value="EF-hand"/>
    <property type="match status" value="1"/>
</dbReference>
<dbReference type="PANTHER" id="PTHR10336">
    <property type="entry name" value="PHOSPHOINOSITIDE-SPECIFIC PHOSPHOLIPASE C FAMILY PROTEIN"/>
    <property type="match status" value="1"/>
</dbReference>
<proteinExistence type="predicted"/>
<organism evidence="10 11">
    <name type="scientific">Hohenbuehelia grisea</name>
    <dbReference type="NCBI Taxonomy" id="104357"/>
    <lineage>
        <taxon>Eukaryota</taxon>
        <taxon>Fungi</taxon>
        <taxon>Dikarya</taxon>
        <taxon>Basidiomycota</taxon>
        <taxon>Agaricomycotina</taxon>
        <taxon>Agaricomycetes</taxon>
        <taxon>Agaricomycetidae</taxon>
        <taxon>Agaricales</taxon>
        <taxon>Pleurotineae</taxon>
        <taxon>Pleurotaceae</taxon>
        <taxon>Hohenbuehelia</taxon>
    </lineage>
</organism>
<dbReference type="SUPFAM" id="SSF49562">
    <property type="entry name" value="C2 domain (Calcium/lipid-binding domain, CaLB)"/>
    <property type="match status" value="1"/>
</dbReference>
<feature type="region of interest" description="Disordered" evidence="7">
    <location>
        <begin position="848"/>
        <end position="867"/>
    </location>
</feature>
<evidence type="ECO:0000259" key="9">
    <source>
        <dbReference type="PROSITE" id="PS50008"/>
    </source>
</evidence>
<comment type="catalytic activity">
    <reaction evidence="6">
        <text>a 1,2-diacyl-sn-glycero-3-phospho-(1D-myo-inositol-4,5-bisphosphate) + H2O = 1D-myo-inositol 1,4,5-trisphosphate + a 1,2-diacyl-sn-glycerol + H(+)</text>
        <dbReference type="Rhea" id="RHEA:33179"/>
        <dbReference type="ChEBI" id="CHEBI:15377"/>
        <dbReference type="ChEBI" id="CHEBI:15378"/>
        <dbReference type="ChEBI" id="CHEBI:17815"/>
        <dbReference type="ChEBI" id="CHEBI:58456"/>
        <dbReference type="ChEBI" id="CHEBI:203600"/>
        <dbReference type="EC" id="3.1.4.11"/>
    </reaction>
</comment>